<dbReference type="Pfam" id="PF00067">
    <property type="entry name" value="p450"/>
    <property type="match status" value="1"/>
</dbReference>
<comment type="cofactor">
    <cofactor evidence="1 9">
        <name>heme</name>
        <dbReference type="ChEBI" id="CHEBI:30413"/>
    </cofactor>
</comment>
<dbReference type="InterPro" id="IPR001128">
    <property type="entry name" value="Cyt_P450"/>
</dbReference>
<dbReference type="GO" id="GO:0004497">
    <property type="term" value="F:monooxygenase activity"/>
    <property type="evidence" value="ECO:0007669"/>
    <property type="project" value="UniProtKB-KW"/>
</dbReference>
<dbReference type="PANTHER" id="PTHR24305:SF166">
    <property type="entry name" value="CYTOCHROME P450 12A4, MITOCHONDRIAL-RELATED"/>
    <property type="match status" value="1"/>
</dbReference>
<proteinExistence type="inferred from homology"/>
<evidence type="ECO:0000313" key="12">
    <source>
        <dbReference type="Proteomes" id="UP000193067"/>
    </source>
</evidence>
<name>A0A1Y2IF04_TRAC3</name>
<dbReference type="Gene3D" id="1.10.630.10">
    <property type="entry name" value="Cytochrome P450"/>
    <property type="match status" value="1"/>
</dbReference>
<keyword evidence="4 9" id="KW-0349">Heme</keyword>
<dbReference type="InterPro" id="IPR036396">
    <property type="entry name" value="Cyt_P450_sf"/>
</dbReference>
<protein>
    <submittedName>
        <fullName evidence="11">Cytochrome P450</fullName>
    </submittedName>
</protein>
<gene>
    <name evidence="11" type="ORF">PYCCODRAFT_1471083</name>
</gene>
<evidence type="ECO:0000313" key="11">
    <source>
        <dbReference type="EMBL" id="OSC98461.1"/>
    </source>
</evidence>
<dbReference type="GO" id="GO:0005506">
    <property type="term" value="F:iron ion binding"/>
    <property type="evidence" value="ECO:0007669"/>
    <property type="project" value="InterPro"/>
</dbReference>
<evidence type="ECO:0000256" key="10">
    <source>
        <dbReference type="RuleBase" id="RU000461"/>
    </source>
</evidence>
<evidence type="ECO:0000256" key="6">
    <source>
        <dbReference type="ARBA" id="ARBA00023002"/>
    </source>
</evidence>
<dbReference type="PRINTS" id="PR00385">
    <property type="entry name" value="P450"/>
</dbReference>
<dbReference type="InterPro" id="IPR017972">
    <property type="entry name" value="Cyt_P450_CS"/>
</dbReference>
<dbReference type="OrthoDB" id="1470350at2759"/>
<evidence type="ECO:0000256" key="5">
    <source>
        <dbReference type="ARBA" id="ARBA00022723"/>
    </source>
</evidence>
<evidence type="ECO:0000256" key="3">
    <source>
        <dbReference type="ARBA" id="ARBA00010617"/>
    </source>
</evidence>
<dbReference type="Proteomes" id="UP000193067">
    <property type="component" value="Unassembled WGS sequence"/>
</dbReference>
<dbReference type="EMBL" id="KZ084138">
    <property type="protein sequence ID" value="OSC98461.1"/>
    <property type="molecule type" value="Genomic_DNA"/>
</dbReference>
<comment type="pathway">
    <text evidence="2">Secondary metabolite biosynthesis.</text>
</comment>
<keyword evidence="6 10" id="KW-0560">Oxidoreductase</keyword>
<evidence type="ECO:0000256" key="8">
    <source>
        <dbReference type="ARBA" id="ARBA00023033"/>
    </source>
</evidence>
<evidence type="ECO:0000256" key="2">
    <source>
        <dbReference type="ARBA" id="ARBA00005179"/>
    </source>
</evidence>
<keyword evidence="5 9" id="KW-0479">Metal-binding</keyword>
<dbReference type="PANTHER" id="PTHR24305">
    <property type="entry name" value="CYTOCHROME P450"/>
    <property type="match status" value="1"/>
</dbReference>
<keyword evidence="7 9" id="KW-0408">Iron</keyword>
<evidence type="ECO:0000256" key="9">
    <source>
        <dbReference type="PIRSR" id="PIRSR602401-1"/>
    </source>
</evidence>
<comment type="similarity">
    <text evidence="3 10">Belongs to the cytochrome P450 family.</text>
</comment>
<evidence type="ECO:0000256" key="1">
    <source>
        <dbReference type="ARBA" id="ARBA00001971"/>
    </source>
</evidence>
<sequence>MLDAFSVLVALASIFVASRVFSYVKAKRDLGHLPGLRSLVAPMSPFGAALPTCWLNPGLEWQWRWRNQVYSRAGTETISALPYLFGTPAIYTSSPEVARQVVSTKGQFFKEHDTVLITLLWGPSVFAANGEDWKRHRRIIAPAFSPETYASVWAETSRVFGEMEAAEGWITKPVVDIPVVNDYTYKLALSLISSCGFGYPLSWEMPKSAPGEMSFAEALAIVSNNHLMRLILPRWSYHLPIQWIRDIETAANKMTEFMRDMISLRRQELASCNGSELRRDILTLMIKSSNSEEESKFKMDESELIGNTFLLLFAGHDTTAKTIDASLAFLALHEDYQEEMYREIMEVMPTEADFTFENSAKLTKVRACFLEASRLFPAGFMMIRDAAEDLVLRNVGPDNDGLLPIKRGTRVVVDMPGIHYNPRVFPDPEAFKPERWYDAHENDISMFSFGSRACIGRRFALTEGMCFLAKLLRSWRVEMLAKEGETKEEWRRRVVQGKVTMNLGVGPVPIRLSRRS</sequence>
<dbReference type="SUPFAM" id="SSF48264">
    <property type="entry name" value="Cytochrome P450"/>
    <property type="match status" value="1"/>
</dbReference>
<dbReference type="AlphaFoldDB" id="A0A1Y2IF04"/>
<dbReference type="PRINTS" id="PR00463">
    <property type="entry name" value="EP450I"/>
</dbReference>
<dbReference type="PROSITE" id="PS00086">
    <property type="entry name" value="CYTOCHROME_P450"/>
    <property type="match status" value="1"/>
</dbReference>
<organism evidence="11 12">
    <name type="scientific">Trametes coccinea (strain BRFM310)</name>
    <name type="common">Pycnoporus coccineus</name>
    <dbReference type="NCBI Taxonomy" id="1353009"/>
    <lineage>
        <taxon>Eukaryota</taxon>
        <taxon>Fungi</taxon>
        <taxon>Dikarya</taxon>
        <taxon>Basidiomycota</taxon>
        <taxon>Agaricomycotina</taxon>
        <taxon>Agaricomycetes</taxon>
        <taxon>Polyporales</taxon>
        <taxon>Polyporaceae</taxon>
        <taxon>Trametes</taxon>
    </lineage>
</organism>
<reference evidence="11 12" key="1">
    <citation type="journal article" date="2015" name="Biotechnol. Biofuels">
        <title>Enhanced degradation of softwood versus hardwood by the white-rot fungus Pycnoporus coccineus.</title>
        <authorList>
            <person name="Couturier M."/>
            <person name="Navarro D."/>
            <person name="Chevret D."/>
            <person name="Henrissat B."/>
            <person name="Piumi F."/>
            <person name="Ruiz-Duenas F.J."/>
            <person name="Martinez A.T."/>
            <person name="Grigoriev I.V."/>
            <person name="Riley R."/>
            <person name="Lipzen A."/>
            <person name="Berrin J.G."/>
            <person name="Master E.R."/>
            <person name="Rosso M.N."/>
        </authorList>
    </citation>
    <scope>NUCLEOTIDE SEQUENCE [LARGE SCALE GENOMIC DNA]</scope>
    <source>
        <strain evidence="11 12">BRFM310</strain>
    </source>
</reference>
<evidence type="ECO:0000256" key="7">
    <source>
        <dbReference type="ARBA" id="ARBA00023004"/>
    </source>
</evidence>
<dbReference type="InterPro" id="IPR050121">
    <property type="entry name" value="Cytochrome_P450_monoxygenase"/>
</dbReference>
<dbReference type="GO" id="GO:0016705">
    <property type="term" value="F:oxidoreductase activity, acting on paired donors, with incorporation or reduction of molecular oxygen"/>
    <property type="evidence" value="ECO:0007669"/>
    <property type="project" value="InterPro"/>
</dbReference>
<keyword evidence="8 10" id="KW-0503">Monooxygenase</keyword>
<feature type="binding site" description="axial binding residue" evidence="9">
    <location>
        <position position="454"/>
    </location>
    <ligand>
        <name>heme</name>
        <dbReference type="ChEBI" id="CHEBI:30413"/>
    </ligand>
    <ligandPart>
        <name>Fe</name>
        <dbReference type="ChEBI" id="CHEBI:18248"/>
    </ligandPart>
</feature>
<evidence type="ECO:0000256" key="4">
    <source>
        <dbReference type="ARBA" id="ARBA00022617"/>
    </source>
</evidence>
<dbReference type="STRING" id="1353009.A0A1Y2IF04"/>
<dbReference type="InterPro" id="IPR002401">
    <property type="entry name" value="Cyt_P450_E_grp-I"/>
</dbReference>
<dbReference type="GO" id="GO:0020037">
    <property type="term" value="F:heme binding"/>
    <property type="evidence" value="ECO:0007669"/>
    <property type="project" value="InterPro"/>
</dbReference>
<keyword evidence="12" id="KW-1185">Reference proteome</keyword>
<accession>A0A1Y2IF04</accession>